<dbReference type="AlphaFoldDB" id="A0A8J5KAW4"/>
<sequence>MPADQGSASHRPDERYRLSSLAVEGEGMRTMKRRRRRSGKGDLRRLNRGRAAIVVAPVENEEGRPESVPLLPVPPLLCLCPSHLANASERLAAIFAGADSTTFNFVNKCSYTVWPATLSNGGIAPLPQTGFELTSGASASVEAPAGWGGRMWVRTRCSNDAATGKFSCLSGDCGSGQVACLGAGGAPPATLMEFTLNGADGNDYYDVSNVDGFNAPVSVVATGGTRGCNSTACPADIHAVCPEELKVAAPDGSVVGCKSACLAFNTDEHCCRGAFGLPDTCKPSNYSMIFKKACPQAYSYAYDDKTSTFTCAGATAYTLTICPTASAL</sequence>
<evidence type="ECO:0000313" key="3">
    <source>
        <dbReference type="Proteomes" id="UP000734854"/>
    </source>
</evidence>
<reference evidence="2 3" key="1">
    <citation type="submission" date="2020-08" db="EMBL/GenBank/DDBJ databases">
        <title>Plant Genome Project.</title>
        <authorList>
            <person name="Zhang R.-G."/>
        </authorList>
    </citation>
    <scope>NUCLEOTIDE SEQUENCE [LARGE SCALE GENOMIC DNA]</scope>
    <source>
        <tissue evidence="2">Rhizome</tissue>
    </source>
</reference>
<dbReference type="EMBL" id="JACMSC010000017">
    <property type="protein sequence ID" value="KAG6479216.1"/>
    <property type="molecule type" value="Genomic_DNA"/>
</dbReference>
<name>A0A8J5KAW4_ZINOF</name>
<accession>A0A8J5KAW4</accession>
<gene>
    <name evidence="2" type="ORF">ZIOFF_062678</name>
</gene>
<evidence type="ECO:0000313" key="2">
    <source>
        <dbReference type="EMBL" id="KAG6479216.1"/>
    </source>
</evidence>
<dbReference type="FunFam" id="2.60.110.10:FF:000004">
    <property type="entry name" value="THAUMATIN-LIKE PROTEIN 1"/>
    <property type="match status" value="1"/>
</dbReference>
<proteinExistence type="predicted"/>
<comment type="caution">
    <text evidence="2">The sequence shown here is derived from an EMBL/GenBank/DDBJ whole genome shotgun (WGS) entry which is preliminary data.</text>
</comment>
<dbReference type="CDD" id="cd09218">
    <property type="entry name" value="TLP-PA"/>
    <property type="match status" value="1"/>
</dbReference>
<dbReference type="InterPro" id="IPR037176">
    <property type="entry name" value="Osmotin/thaumatin-like_sf"/>
</dbReference>
<organism evidence="2 3">
    <name type="scientific">Zingiber officinale</name>
    <name type="common">Ginger</name>
    <name type="synonym">Amomum zingiber</name>
    <dbReference type="NCBI Taxonomy" id="94328"/>
    <lineage>
        <taxon>Eukaryota</taxon>
        <taxon>Viridiplantae</taxon>
        <taxon>Streptophyta</taxon>
        <taxon>Embryophyta</taxon>
        <taxon>Tracheophyta</taxon>
        <taxon>Spermatophyta</taxon>
        <taxon>Magnoliopsida</taxon>
        <taxon>Liliopsida</taxon>
        <taxon>Zingiberales</taxon>
        <taxon>Zingiberaceae</taxon>
        <taxon>Zingiber</taxon>
    </lineage>
</organism>
<dbReference type="SUPFAM" id="SSF49870">
    <property type="entry name" value="Osmotin, thaumatin-like protein"/>
    <property type="match status" value="1"/>
</dbReference>
<evidence type="ECO:0000256" key="1">
    <source>
        <dbReference type="SAM" id="MobiDB-lite"/>
    </source>
</evidence>
<protein>
    <recommendedName>
        <fullName evidence="4">Thaumatin-like protein</fullName>
    </recommendedName>
</protein>
<dbReference type="Proteomes" id="UP000734854">
    <property type="component" value="Unassembled WGS sequence"/>
</dbReference>
<dbReference type="Gene3D" id="2.60.110.10">
    <property type="entry name" value="Thaumatin"/>
    <property type="match status" value="1"/>
</dbReference>
<feature type="region of interest" description="Disordered" evidence="1">
    <location>
        <begin position="1"/>
        <end position="42"/>
    </location>
</feature>
<dbReference type="InterPro" id="IPR001938">
    <property type="entry name" value="Thaumatin"/>
</dbReference>
<dbReference type="PANTHER" id="PTHR31048">
    <property type="entry name" value="OS03G0233200 PROTEIN"/>
    <property type="match status" value="1"/>
</dbReference>
<dbReference type="SMART" id="SM00205">
    <property type="entry name" value="THN"/>
    <property type="match status" value="1"/>
</dbReference>
<dbReference type="PROSITE" id="PS51367">
    <property type="entry name" value="THAUMATIN_2"/>
    <property type="match status" value="1"/>
</dbReference>
<keyword evidence="3" id="KW-1185">Reference proteome</keyword>
<dbReference type="PRINTS" id="PR00347">
    <property type="entry name" value="THAUMATIN"/>
</dbReference>
<dbReference type="Pfam" id="PF00314">
    <property type="entry name" value="Thaumatin"/>
    <property type="match status" value="1"/>
</dbReference>
<evidence type="ECO:0008006" key="4">
    <source>
        <dbReference type="Google" id="ProtNLM"/>
    </source>
</evidence>